<dbReference type="GO" id="GO:0006417">
    <property type="term" value="P:regulation of translation"/>
    <property type="evidence" value="ECO:0007669"/>
    <property type="project" value="UniProtKB-KW"/>
</dbReference>
<evidence type="ECO:0000256" key="1">
    <source>
        <dbReference type="ARBA" id="ARBA00004123"/>
    </source>
</evidence>
<feature type="region of interest" description="Disordered" evidence="13">
    <location>
        <begin position="196"/>
        <end position="311"/>
    </location>
</feature>
<comment type="subcellular location">
    <subcellularLocation>
        <location evidence="2">Cytoplasm</location>
    </subcellularLocation>
    <subcellularLocation>
        <location evidence="1">Nucleus</location>
    </subcellularLocation>
</comment>
<evidence type="ECO:0000256" key="9">
    <source>
        <dbReference type="ARBA" id="ARBA00022884"/>
    </source>
</evidence>
<keyword evidence="11" id="KW-0508">mRNA splicing</keyword>
<feature type="compositionally biased region" description="Acidic residues" evidence="13">
    <location>
        <begin position="71"/>
        <end position="103"/>
    </location>
</feature>
<evidence type="ECO:0000256" key="7">
    <source>
        <dbReference type="ARBA" id="ARBA00022816"/>
    </source>
</evidence>
<feature type="domain" description="Btz" evidence="14">
    <location>
        <begin position="149"/>
        <end position="257"/>
    </location>
</feature>
<keyword evidence="8" id="KW-0810">Translation regulation</keyword>
<dbReference type="InterPro" id="IPR018545">
    <property type="entry name" value="Btz_dom"/>
</dbReference>
<dbReference type="GeneID" id="113739591"/>
<evidence type="ECO:0000256" key="12">
    <source>
        <dbReference type="ARBA" id="ARBA00023242"/>
    </source>
</evidence>
<dbReference type="GO" id="GO:0005737">
    <property type="term" value="C:cytoplasm"/>
    <property type="evidence" value="ECO:0007669"/>
    <property type="project" value="UniProtKB-SubCell"/>
</dbReference>
<keyword evidence="4" id="KW-0813">Transport</keyword>
<dbReference type="InterPro" id="IPR044796">
    <property type="entry name" value="MLN51_plant"/>
</dbReference>
<feature type="compositionally biased region" description="Basic and acidic residues" evidence="13">
    <location>
        <begin position="44"/>
        <end position="58"/>
    </location>
</feature>
<keyword evidence="15" id="KW-1185">Reference proteome</keyword>
<keyword evidence="5" id="KW-0963">Cytoplasm</keyword>
<evidence type="ECO:0000256" key="2">
    <source>
        <dbReference type="ARBA" id="ARBA00004496"/>
    </source>
</evidence>
<keyword evidence="7" id="KW-0509">mRNA transport</keyword>
<dbReference type="GO" id="GO:0000184">
    <property type="term" value="P:nuclear-transcribed mRNA catabolic process, nonsense-mediated decay"/>
    <property type="evidence" value="ECO:0007669"/>
    <property type="project" value="UniProtKB-KW"/>
</dbReference>
<evidence type="ECO:0000313" key="16">
    <source>
        <dbReference type="RefSeq" id="XP_027122658.1"/>
    </source>
</evidence>
<comment type="similarity">
    <text evidence="3">Belongs to the CASC3 family.</text>
</comment>
<accession>A0A6P6X4J0</accession>
<feature type="region of interest" description="Disordered" evidence="13">
    <location>
        <begin position="466"/>
        <end position="551"/>
    </location>
</feature>
<keyword evidence="6" id="KW-0507">mRNA processing</keyword>
<feature type="compositionally biased region" description="Acidic residues" evidence="13">
    <location>
        <begin position="31"/>
        <end position="43"/>
    </location>
</feature>
<feature type="compositionally biased region" description="Basic residues" evidence="13">
    <location>
        <begin position="244"/>
        <end position="257"/>
    </location>
</feature>
<evidence type="ECO:0000256" key="8">
    <source>
        <dbReference type="ARBA" id="ARBA00022845"/>
    </source>
</evidence>
<dbReference type="PANTHER" id="PTHR46837:SF5">
    <property type="entry name" value="PROTEIN MLN51 HOMOLOG"/>
    <property type="match status" value="1"/>
</dbReference>
<organism evidence="15 16">
    <name type="scientific">Coffea arabica</name>
    <name type="common">Arabian coffee</name>
    <dbReference type="NCBI Taxonomy" id="13443"/>
    <lineage>
        <taxon>Eukaryota</taxon>
        <taxon>Viridiplantae</taxon>
        <taxon>Streptophyta</taxon>
        <taxon>Embryophyta</taxon>
        <taxon>Tracheophyta</taxon>
        <taxon>Spermatophyta</taxon>
        <taxon>Magnoliopsida</taxon>
        <taxon>eudicotyledons</taxon>
        <taxon>Gunneridae</taxon>
        <taxon>Pentapetalae</taxon>
        <taxon>asterids</taxon>
        <taxon>lamiids</taxon>
        <taxon>Gentianales</taxon>
        <taxon>Rubiaceae</taxon>
        <taxon>Ixoroideae</taxon>
        <taxon>Gardenieae complex</taxon>
        <taxon>Bertiereae - Coffeeae clade</taxon>
        <taxon>Coffeeae</taxon>
        <taxon>Coffea</taxon>
    </lineage>
</organism>
<feature type="compositionally biased region" description="Basic and acidic residues" evidence="13">
    <location>
        <begin position="104"/>
        <end position="137"/>
    </location>
</feature>
<dbReference type="RefSeq" id="XP_027122658.1">
    <property type="nucleotide sequence ID" value="XM_027266857.1"/>
</dbReference>
<dbReference type="GO" id="GO:0008380">
    <property type="term" value="P:RNA splicing"/>
    <property type="evidence" value="ECO:0007669"/>
    <property type="project" value="UniProtKB-KW"/>
</dbReference>
<evidence type="ECO:0000256" key="10">
    <source>
        <dbReference type="ARBA" id="ARBA00023161"/>
    </source>
</evidence>
<protein>
    <submittedName>
        <fullName evidence="16 17">Protein MLN51 homolog isoform X1</fullName>
    </submittedName>
</protein>
<sequence length="724" mass="78330">MAEAAKEEEVEYESDPEETKLSLKMRRREASDDEEEEGGDGEDSERGEAFKPRRRIVDSDVESDGQGAAAEYEDEEEEEEDYGEEEEDELIDEEDYAEEDEVYVGERRGEIGEVEAVGKEAEAQVDGRKESREDRVGPKSIEGLQGSIDDGHFEDGANENQQGEEMGEEIGDEGEKKEIEPYAVPTAGAFYMHDDRFRDNAGGRNRRTFGGRKLWESKDDKKWGHDKFEELTMQERHFDEGRRNSRGRYRGRGRKRGAERGGYVRGSRPRAYNTNSNQNKNNNQNNALKSVRGRGPRRYQPSFKSNDEVRPALNQQSGKIAEKPLNANAGRVSAPASNVESEVAPAKKHVFASSLNSASPPFYPSASTSSSKEIAVTQKRDLHPGTNNRRIHPVVDESFSTAQSSAVQRGKSVVDSIGMDKLYINDSIATVAGKPSTTFQFPPGSSSMSSSQSLQLRAQGRGINNLPQVTYQSTGPNSQGNRISPPSQVHTTTQRNPVQNRGQPSLQTSGQQLAQNPGGGSQVSSPKAVSNKSSFESAETEPLSESNKSKAALMAKGKGSVQGSGRGSFLYGGAQVIGASGNLGSGPGDQNFPAFLPFMQFAAQRPGGIGVPAVGMAFPGYVAQPQVGGLGNSEMTWLPVLAGAAGALGASYCSPYLAMDGSYHARPSGQASSPAAASIKENNADKPNNEWNPSQRPEVSNDDFVQQQKKPIRPPSTPSVVSSC</sequence>
<dbReference type="SMART" id="SM01044">
    <property type="entry name" value="Btz"/>
    <property type="match status" value="1"/>
</dbReference>
<dbReference type="AlphaFoldDB" id="A0A6P6X4J0"/>
<keyword evidence="9" id="KW-0694">RNA-binding</keyword>
<dbReference type="OrthoDB" id="660348at2759"/>
<evidence type="ECO:0000256" key="3">
    <source>
        <dbReference type="ARBA" id="ARBA00009548"/>
    </source>
</evidence>
<reference evidence="16" key="2">
    <citation type="submission" date="2025-04" db="UniProtKB">
        <authorList>
            <consortium name="RefSeq"/>
        </authorList>
    </citation>
    <scope>IDENTIFICATION</scope>
    <source>
        <tissue evidence="16 17">Leaves</tissue>
    </source>
</reference>
<keyword evidence="12" id="KW-0539">Nucleus</keyword>
<dbReference type="Pfam" id="PF09405">
    <property type="entry name" value="Btz"/>
    <property type="match status" value="1"/>
</dbReference>
<reference evidence="15" key="1">
    <citation type="journal article" date="2025" name="Foods">
        <title>Unveiling the Microbial Signatures of Arabica Coffee Cherries: Insights into Ripeness Specific Diversity, Functional Traits, and Implications for Quality and Safety.</title>
        <authorList>
            <consortium name="RefSeq"/>
            <person name="Tenea G.N."/>
            <person name="Cifuentes V."/>
            <person name="Reyes P."/>
            <person name="Cevallos-Vallejos M."/>
        </authorList>
    </citation>
    <scope>NUCLEOTIDE SEQUENCE [LARGE SCALE GENOMIC DNA]</scope>
</reference>
<feature type="compositionally biased region" description="Low complexity" evidence="13">
    <location>
        <begin position="273"/>
        <end position="286"/>
    </location>
</feature>
<dbReference type="GO" id="GO:0003729">
    <property type="term" value="F:mRNA binding"/>
    <property type="evidence" value="ECO:0007669"/>
    <property type="project" value="InterPro"/>
</dbReference>
<dbReference type="GO" id="GO:0006397">
    <property type="term" value="P:mRNA processing"/>
    <property type="evidence" value="ECO:0007669"/>
    <property type="project" value="UniProtKB-KW"/>
</dbReference>
<name>A0A6P6X4J0_COFAR</name>
<dbReference type="RefSeq" id="XP_071901541.1">
    <property type="nucleotide sequence ID" value="XM_072045440.1"/>
</dbReference>
<feature type="region of interest" description="Disordered" evidence="13">
    <location>
        <begin position="1"/>
        <end position="177"/>
    </location>
</feature>
<feature type="region of interest" description="Disordered" evidence="13">
    <location>
        <begin position="664"/>
        <end position="724"/>
    </location>
</feature>
<feature type="compositionally biased region" description="Polar residues" evidence="13">
    <location>
        <begin position="466"/>
        <end position="515"/>
    </location>
</feature>
<feature type="compositionally biased region" description="Low complexity" evidence="13">
    <location>
        <begin position="665"/>
        <end position="678"/>
    </location>
</feature>
<feature type="compositionally biased region" description="Polar residues" evidence="13">
    <location>
        <begin position="522"/>
        <end position="537"/>
    </location>
</feature>
<feature type="compositionally biased region" description="Basic and acidic residues" evidence="13">
    <location>
        <begin position="213"/>
        <end position="243"/>
    </location>
</feature>
<dbReference type="GO" id="GO:0051028">
    <property type="term" value="P:mRNA transport"/>
    <property type="evidence" value="ECO:0007669"/>
    <property type="project" value="UniProtKB-KW"/>
</dbReference>
<evidence type="ECO:0000313" key="17">
    <source>
        <dbReference type="RefSeq" id="XP_071901541.1"/>
    </source>
</evidence>
<evidence type="ECO:0000256" key="11">
    <source>
        <dbReference type="ARBA" id="ARBA00023187"/>
    </source>
</evidence>
<keyword evidence="10" id="KW-0866">Nonsense-mediated mRNA decay</keyword>
<dbReference type="Proteomes" id="UP001652660">
    <property type="component" value="Chromosome 4c"/>
</dbReference>
<evidence type="ECO:0000256" key="6">
    <source>
        <dbReference type="ARBA" id="ARBA00022664"/>
    </source>
</evidence>
<evidence type="ECO:0000313" key="15">
    <source>
        <dbReference type="Proteomes" id="UP001652660"/>
    </source>
</evidence>
<evidence type="ECO:0000259" key="14">
    <source>
        <dbReference type="SMART" id="SM01044"/>
    </source>
</evidence>
<feature type="compositionally biased region" description="Polar residues" evidence="13">
    <location>
        <begin position="689"/>
        <end position="709"/>
    </location>
</feature>
<evidence type="ECO:0000256" key="13">
    <source>
        <dbReference type="SAM" id="MobiDB-lite"/>
    </source>
</evidence>
<evidence type="ECO:0000256" key="4">
    <source>
        <dbReference type="ARBA" id="ARBA00022448"/>
    </source>
</evidence>
<dbReference type="PANTHER" id="PTHR46837">
    <property type="entry name" value="PROTEIN MLN51 HOMOLOG"/>
    <property type="match status" value="1"/>
</dbReference>
<gene>
    <name evidence="16 17" type="primary">LOC113739591</name>
</gene>
<evidence type="ECO:0000256" key="5">
    <source>
        <dbReference type="ARBA" id="ARBA00022490"/>
    </source>
</evidence>
<proteinExistence type="inferred from homology"/>
<dbReference type="GO" id="GO:0035145">
    <property type="term" value="C:exon-exon junction complex"/>
    <property type="evidence" value="ECO:0007669"/>
    <property type="project" value="InterPro"/>
</dbReference>